<reference evidence="4" key="1">
    <citation type="submission" date="2023-03" db="EMBL/GenBank/DDBJ databases">
        <title>Massive genome expansion in bonnet fungi (Mycena s.s.) driven by repeated elements and novel gene families across ecological guilds.</title>
        <authorList>
            <consortium name="Lawrence Berkeley National Laboratory"/>
            <person name="Harder C.B."/>
            <person name="Miyauchi S."/>
            <person name="Viragh M."/>
            <person name="Kuo A."/>
            <person name="Thoen E."/>
            <person name="Andreopoulos B."/>
            <person name="Lu D."/>
            <person name="Skrede I."/>
            <person name="Drula E."/>
            <person name="Henrissat B."/>
            <person name="Morin E."/>
            <person name="Kohler A."/>
            <person name="Barry K."/>
            <person name="LaButti K."/>
            <person name="Morin E."/>
            <person name="Salamov A."/>
            <person name="Lipzen A."/>
            <person name="Mereny Z."/>
            <person name="Hegedus B."/>
            <person name="Baldrian P."/>
            <person name="Stursova M."/>
            <person name="Weitz H."/>
            <person name="Taylor A."/>
            <person name="Grigoriev I.V."/>
            <person name="Nagy L.G."/>
            <person name="Martin F."/>
            <person name="Kauserud H."/>
        </authorList>
    </citation>
    <scope>NUCLEOTIDE SEQUENCE</scope>
    <source>
        <strain evidence="4">CBHHK067</strain>
    </source>
</reference>
<sequence>MSVELLAPSNDPALRAQLLQQLWTMDSHELKTLRERLARTEAELESTRSENAALKSELQVRSTDAEAHKNAAVSLQAELARRDDVILLLQNGVIELNARIDADLQSADSCTELQAQLSSMGDELNDQKIAFAQLQEKNHEQDAQAELLRAEISALKASRIQRRSTSVRISPSPALAIADVSAQRDGAQATQTAGVFQAKSEPVRSSSFDVVMELDTVASTSQGSSETTGPPSAFDVAMELEAVASTSQRPFETTSDIVKPEVKDEDDCEVLNSGPVNSYLTPLPESRREALRKFPEFVPDVDDSAVFSRKLLMDCLGGNGQALIIKIAGSQKPLAEKYDITKVLCPNLQNNPWCPTSPGKHGYMFVGLGSESETFKEPEELNLFLSVPRRGNGKLDVSYLGLYKVHRDIPLTLEEWKTLSPDVQHSFAKIAEERKSGTFASYESGHTHVPCVRLTCVDFDEVLYDGLLATHKSEARKSKTAKLDSKGSARKRRRTE</sequence>
<evidence type="ECO:0000313" key="5">
    <source>
        <dbReference type="Proteomes" id="UP001221757"/>
    </source>
</evidence>
<proteinExistence type="predicted"/>
<dbReference type="EMBL" id="JARKIE010000007">
    <property type="protein sequence ID" value="KAJ7706055.1"/>
    <property type="molecule type" value="Genomic_DNA"/>
</dbReference>
<keyword evidence="1" id="KW-0175">Coiled coil</keyword>
<dbReference type="AlphaFoldDB" id="A0AAD7M8T3"/>
<protein>
    <recommendedName>
        <fullName evidence="3">DUF6697 domain-containing protein</fullName>
    </recommendedName>
</protein>
<dbReference type="Pfam" id="PF20411">
    <property type="entry name" value="DUF6697"/>
    <property type="match status" value="1"/>
</dbReference>
<name>A0AAD7M8T3_MYCRO</name>
<dbReference type="Gene3D" id="1.10.287.1490">
    <property type="match status" value="1"/>
</dbReference>
<accession>A0AAD7M8T3</accession>
<dbReference type="InterPro" id="IPR046520">
    <property type="entry name" value="DUF6697"/>
</dbReference>
<feature type="compositionally biased region" description="Basic and acidic residues" evidence="2">
    <location>
        <begin position="474"/>
        <end position="487"/>
    </location>
</feature>
<keyword evidence="5" id="KW-1185">Reference proteome</keyword>
<feature type="domain" description="DUF6697" evidence="3">
    <location>
        <begin position="307"/>
        <end position="431"/>
    </location>
</feature>
<feature type="region of interest" description="Disordered" evidence="2">
    <location>
        <begin position="474"/>
        <end position="496"/>
    </location>
</feature>
<evidence type="ECO:0000256" key="2">
    <source>
        <dbReference type="SAM" id="MobiDB-lite"/>
    </source>
</evidence>
<organism evidence="4 5">
    <name type="scientific">Mycena rosella</name>
    <name type="common">Pink bonnet</name>
    <name type="synonym">Agaricus rosellus</name>
    <dbReference type="NCBI Taxonomy" id="1033263"/>
    <lineage>
        <taxon>Eukaryota</taxon>
        <taxon>Fungi</taxon>
        <taxon>Dikarya</taxon>
        <taxon>Basidiomycota</taxon>
        <taxon>Agaricomycotina</taxon>
        <taxon>Agaricomycetes</taxon>
        <taxon>Agaricomycetidae</taxon>
        <taxon>Agaricales</taxon>
        <taxon>Marasmiineae</taxon>
        <taxon>Mycenaceae</taxon>
        <taxon>Mycena</taxon>
    </lineage>
</organism>
<dbReference type="Proteomes" id="UP001221757">
    <property type="component" value="Unassembled WGS sequence"/>
</dbReference>
<feature type="coiled-coil region" evidence="1">
    <location>
        <begin position="30"/>
        <end position="57"/>
    </location>
</feature>
<evidence type="ECO:0000313" key="4">
    <source>
        <dbReference type="EMBL" id="KAJ7706055.1"/>
    </source>
</evidence>
<evidence type="ECO:0000256" key="1">
    <source>
        <dbReference type="SAM" id="Coils"/>
    </source>
</evidence>
<comment type="caution">
    <text evidence="4">The sequence shown here is derived from an EMBL/GenBank/DDBJ whole genome shotgun (WGS) entry which is preliminary data.</text>
</comment>
<evidence type="ECO:0000259" key="3">
    <source>
        <dbReference type="Pfam" id="PF20411"/>
    </source>
</evidence>
<gene>
    <name evidence="4" type="ORF">B0H17DRAFT_608223</name>
</gene>